<dbReference type="EMBL" id="NLAX01000003">
    <property type="protein sequence ID" value="PKS12593.1"/>
    <property type="molecule type" value="Genomic_DNA"/>
</dbReference>
<dbReference type="Pfam" id="PF04082">
    <property type="entry name" value="Fungal_trans"/>
    <property type="match status" value="1"/>
</dbReference>
<accession>A0A2N3NJI3</accession>
<evidence type="ECO:0000256" key="2">
    <source>
        <dbReference type="ARBA" id="ARBA00023015"/>
    </source>
</evidence>
<keyword evidence="1" id="KW-0862">Zinc</keyword>
<dbReference type="PANTHER" id="PTHR47171:SF1">
    <property type="entry name" value="ZN(II)2CYS6 TRANSCRIPTION FACTOR (EUROFUNG)"/>
    <property type="match status" value="1"/>
</dbReference>
<gene>
    <name evidence="8" type="ORF">jhhlp_000801</name>
</gene>
<evidence type="ECO:0000256" key="6">
    <source>
        <dbReference type="SAM" id="MobiDB-lite"/>
    </source>
</evidence>
<dbReference type="InterPro" id="IPR052073">
    <property type="entry name" value="Amide_Lactam_Regulators"/>
</dbReference>
<evidence type="ECO:0000313" key="9">
    <source>
        <dbReference type="Proteomes" id="UP000233524"/>
    </source>
</evidence>
<protein>
    <recommendedName>
        <fullName evidence="7">Xylanolytic transcriptional activator regulatory domain-containing protein</fullName>
    </recommendedName>
</protein>
<dbReference type="STRING" id="41688.A0A2N3NJI3"/>
<dbReference type="GO" id="GO:0008270">
    <property type="term" value="F:zinc ion binding"/>
    <property type="evidence" value="ECO:0007669"/>
    <property type="project" value="InterPro"/>
</dbReference>
<dbReference type="PANTHER" id="PTHR47171">
    <property type="entry name" value="FARA-RELATED"/>
    <property type="match status" value="1"/>
</dbReference>
<comment type="caution">
    <text evidence="8">The sequence shown here is derived from an EMBL/GenBank/DDBJ whole genome shotgun (WGS) entry which is preliminary data.</text>
</comment>
<organism evidence="8 9">
    <name type="scientific">Lomentospora prolificans</name>
    <dbReference type="NCBI Taxonomy" id="41688"/>
    <lineage>
        <taxon>Eukaryota</taxon>
        <taxon>Fungi</taxon>
        <taxon>Dikarya</taxon>
        <taxon>Ascomycota</taxon>
        <taxon>Pezizomycotina</taxon>
        <taxon>Sordariomycetes</taxon>
        <taxon>Hypocreomycetidae</taxon>
        <taxon>Microascales</taxon>
        <taxon>Microascaceae</taxon>
        <taxon>Lomentospora</taxon>
    </lineage>
</organism>
<dbReference type="AlphaFoldDB" id="A0A2N3NJI3"/>
<dbReference type="GO" id="GO:0003677">
    <property type="term" value="F:DNA binding"/>
    <property type="evidence" value="ECO:0007669"/>
    <property type="project" value="UniProtKB-KW"/>
</dbReference>
<evidence type="ECO:0000259" key="7">
    <source>
        <dbReference type="Pfam" id="PF04082"/>
    </source>
</evidence>
<keyword evidence="9" id="KW-1185">Reference proteome</keyword>
<feature type="compositionally biased region" description="Polar residues" evidence="6">
    <location>
        <begin position="12"/>
        <end position="46"/>
    </location>
</feature>
<keyword evidence="5" id="KW-0539">Nucleus</keyword>
<evidence type="ECO:0000313" key="8">
    <source>
        <dbReference type="EMBL" id="PKS12593.1"/>
    </source>
</evidence>
<dbReference type="OrthoDB" id="5121955at2759"/>
<evidence type="ECO:0000256" key="3">
    <source>
        <dbReference type="ARBA" id="ARBA00023125"/>
    </source>
</evidence>
<keyword evidence="3" id="KW-0238">DNA-binding</keyword>
<evidence type="ECO:0000256" key="1">
    <source>
        <dbReference type="ARBA" id="ARBA00022833"/>
    </source>
</evidence>
<evidence type="ECO:0000256" key="4">
    <source>
        <dbReference type="ARBA" id="ARBA00023163"/>
    </source>
</evidence>
<name>A0A2N3NJI3_9PEZI</name>
<dbReference type="InParanoid" id="A0A2N3NJI3"/>
<feature type="domain" description="Xylanolytic transcriptional activator regulatory" evidence="7">
    <location>
        <begin position="130"/>
        <end position="225"/>
    </location>
</feature>
<dbReference type="CDD" id="cd12148">
    <property type="entry name" value="fungal_TF_MHR"/>
    <property type="match status" value="1"/>
</dbReference>
<dbReference type="VEuPathDB" id="FungiDB:jhhlp_000801"/>
<dbReference type="InterPro" id="IPR007219">
    <property type="entry name" value="XnlR_reg_dom"/>
</dbReference>
<keyword evidence="2" id="KW-0805">Transcription regulation</keyword>
<dbReference type="GO" id="GO:0006351">
    <property type="term" value="P:DNA-templated transcription"/>
    <property type="evidence" value="ECO:0007669"/>
    <property type="project" value="InterPro"/>
</dbReference>
<reference evidence="8 9" key="1">
    <citation type="journal article" date="2017" name="G3 (Bethesda)">
        <title>First Draft Genome Sequence of the Pathogenic Fungus Lomentospora prolificans (Formerly Scedosporium prolificans).</title>
        <authorList>
            <person name="Luo R."/>
            <person name="Zimin A."/>
            <person name="Workman R."/>
            <person name="Fan Y."/>
            <person name="Pertea G."/>
            <person name="Grossman N."/>
            <person name="Wear M.P."/>
            <person name="Jia B."/>
            <person name="Miller H."/>
            <person name="Casadevall A."/>
            <person name="Timp W."/>
            <person name="Zhang S.X."/>
            <person name="Salzberg S.L."/>
        </authorList>
    </citation>
    <scope>NUCLEOTIDE SEQUENCE [LARGE SCALE GENOMIC DNA]</scope>
    <source>
        <strain evidence="8 9">JHH-5317</strain>
    </source>
</reference>
<feature type="region of interest" description="Disordered" evidence="6">
    <location>
        <begin position="1"/>
        <end position="52"/>
    </location>
</feature>
<proteinExistence type="predicted"/>
<evidence type="ECO:0000256" key="5">
    <source>
        <dbReference type="ARBA" id="ARBA00023242"/>
    </source>
</evidence>
<dbReference type="Proteomes" id="UP000233524">
    <property type="component" value="Unassembled WGS sequence"/>
</dbReference>
<sequence>MAASKILVNFRLNGSGNSESNPRQQQEGTSPAESQSPTALPQQSSSRPDDEASVFLGESTAIRYLSEASPPAAGPSPPPSLRFLHSVPNAIKATSIIPPWEVERRQAKIELLRAEGVFSYPDKPVVKELLKSYFQWFHPCFSILDELDTWNQYEDGTISHLLLQAMLFIGCLHCDEDYLQQAGLGSRRRAKYLFYNRAKDIYDVGYEEKRLVVIQSLFLLSFLERRRAV</sequence>
<keyword evidence="4" id="KW-0804">Transcription</keyword>